<keyword evidence="3" id="KW-0677">Repeat</keyword>
<protein>
    <submittedName>
        <fullName evidence="5">Uncharacterized protein</fullName>
    </submittedName>
</protein>
<reference evidence="5" key="1">
    <citation type="journal article" date="2023" name="G3 (Bethesda)">
        <title>Whole genome assemblies of Zophobas morio and Tenebrio molitor.</title>
        <authorList>
            <person name="Kaur S."/>
            <person name="Stinson S.A."/>
            <person name="diCenzo G.C."/>
        </authorList>
    </citation>
    <scope>NUCLEOTIDE SEQUENCE</scope>
    <source>
        <strain evidence="5">QUZm001</strain>
    </source>
</reference>
<keyword evidence="4" id="KW-1133">Transmembrane helix</keyword>
<proteinExistence type="predicted"/>
<name>A0AA38HVU2_9CUCU</name>
<dbReference type="PANTHER" id="PTHR24369">
    <property type="entry name" value="ANTIGEN BSP, PUTATIVE-RELATED"/>
    <property type="match status" value="1"/>
</dbReference>
<dbReference type="SMART" id="SM00369">
    <property type="entry name" value="LRR_TYP"/>
    <property type="match status" value="8"/>
</dbReference>
<gene>
    <name evidence="5" type="ORF">Zmor_022569</name>
</gene>
<accession>A0AA38HVU2</accession>
<dbReference type="GO" id="GO:0005886">
    <property type="term" value="C:plasma membrane"/>
    <property type="evidence" value="ECO:0007669"/>
    <property type="project" value="TreeGrafter"/>
</dbReference>
<evidence type="ECO:0000256" key="1">
    <source>
        <dbReference type="ARBA" id="ARBA00022614"/>
    </source>
</evidence>
<dbReference type="Pfam" id="PF13855">
    <property type="entry name" value="LRR_8"/>
    <property type="match status" value="2"/>
</dbReference>
<evidence type="ECO:0000256" key="2">
    <source>
        <dbReference type="ARBA" id="ARBA00022729"/>
    </source>
</evidence>
<evidence type="ECO:0000256" key="4">
    <source>
        <dbReference type="SAM" id="Phobius"/>
    </source>
</evidence>
<dbReference type="InterPro" id="IPR003591">
    <property type="entry name" value="Leu-rich_rpt_typical-subtyp"/>
</dbReference>
<keyword evidence="6" id="KW-1185">Reference proteome</keyword>
<feature type="transmembrane region" description="Helical" evidence="4">
    <location>
        <begin position="6"/>
        <end position="30"/>
    </location>
</feature>
<dbReference type="PANTHER" id="PTHR24369:SF210">
    <property type="entry name" value="CHAOPTIN-RELATED"/>
    <property type="match status" value="1"/>
</dbReference>
<keyword evidence="1" id="KW-0433">Leucine-rich repeat</keyword>
<dbReference type="InterPro" id="IPR050541">
    <property type="entry name" value="LRR_TM_domain-containing"/>
</dbReference>
<evidence type="ECO:0000256" key="3">
    <source>
        <dbReference type="ARBA" id="ARBA00022737"/>
    </source>
</evidence>
<sequence length="343" mass="39530">MLVQTLFYFFVVTLFTLVQSGPVLFDRAFIKYGRHGKRQMVYDFHHIDNKTVPTDKHLIIVKTKTMEIIYTEAVRNLKNLQDLYLSNCGVQKIETKAFFNLPNLTVLHLEDNHIEELKKGVFNGLTVKILSLQRNEIKQIDGEAFDDMPLLFKIKLNSNRLKSWDSGWFKNTPRLTELYFRRNKLSYLPRSAFVNVKGSHLVDGISVVDTKIFLSKNKLGELVPESFYDLERISQLYLDRNNIQVVPDGAFRDLTDVDVIYLARNKISEINGNAFPKVRNIGILDLSSNLLECLPYGLVTVANVTNLEKNNGTCDCIKEFRAKLQEEKRSCEISYSEDLCTIT</sequence>
<evidence type="ECO:0000313" key="5">
    <source>
        <dbReference type="EMBL" id="KAJ3644868.1"/>
    </source>
</evidence>
<dbReference type="Gene3D" id="3.80.10.10">
    <property type="entry name" value="Ribonuclease Inhibitor"/>
    <property type="match status" value="2"/>
</dbReference>
<dbReference type="SUPFAM" id="SSF52058">
    <property type="entry name" value="L domain-like"/>
    <property type="match status" value="1"/>
</dbReference>
<evidence type="ECO:0000313" key="6">
    <source>
        <dbReference type="Proteomes" id="UP001168821"/>
    </source>
</evidence>
<dbReference type="AlphaFoldDB" id="A0AA38HVU2"/>
<dbReference type="InterPro" id="IPR032675">
    <property type="entry name" value="LRR_dom_sf"/>
</dbReference>
<keyword evidence="4" id="KW-0472">Membrane</keyword>
<organism evidence="5 6">
    <name type="scientific">Zophobas morio</name>
    <dbReference type="NCBI Taxonomy" id="2755281"/>
    <lineage>
        <taxon>Eukaryota</taxon>
        <taxon>Metazoa</taxon>
        <taxon>Ecdysozoa</taxon>
        <taxon>Arthropoda</taxon>
        <taxon>Hexapoda</taxon>
        <taxon>Insecta</taxon>
        <taxon>Pterygota</taxon>
        <taxon>Neoptera</taxon>
        <taxon>Endopterygota</taxon>
        <taxon>Coleoptera</taxon>
        <taxon>Polyphaga</taxon>
        <taxon>Cucujiformia</taxon>
        <taxon>Tenebrionidae</taxon>
        <taxon>Zophobas</taxon>
    </lineage>
</organism>
<keyword evidence="4" id="KW-0812">Transmembrane</keyword>
<dbReference type="InterPro" id="IPR001611">
    <property type="entry name" value="Leu-rich_rpt"/>
</dbReference>
<comment type="caution">
    <text evidence="5">The sequence shown here is derived from an EMBL/GenBank/DDBJ whole genome shotgun (WGS) entry which is preliminary data.</text>
</comment>
<dbReference type="EMBL" id="JALNTZ010000007">
    <property type="protein sequence ID" value="KAJ3644868.1"/>
    <property type="molecule type" value="Genomic_DNA"/>
</dbReference>
<keyword evidence="2" id="KW-0732">Signal</keyword>
<dbReference type="Proteomes" id="UP001168821">
    <property type="component" value="Unassembled WGS sequence"/>
</dbReference>